<keyword evidence="4" id="KW-1185">Reference proteome</keyword>
<dbReference type="STRING" id="28066.RF819_06930"/>
<feature type="chain" id="PRO_5012661978" description="ABC-type transport auxiliary lipoprotein component domain-containing protein" evidence="1">
    <location>
        <begin position="30"/>
        <end position="220"/>
    </location>
</feature>
<evidence type="ECO:0000313" key="3">
    <source>
        <dbReference type="EMBL" id="OOV06503.1"/>
    </source>
</evidence>
<dbReference type="RefSeq" id="WP_078364299.1">
    <property type="nucleotide sequence ID" value="NZ_MTJN01000002.1"/>
</dbReference>
<dbReference type="EMBL" id="MTJN01000002">
    <property type="protein sequence ID" value="OOV06503.1"/>
    <property type="molecule type" value="Genomic_DNA"/>
</dbReference>
<accession>A0A1T1AR79</accession>
<comment type="caution">
    <text evidence="3">The sequence shown here is derived from an EMBL/GenBank/DDBJ whole genome shotgun (WGS) entry which is preliminary data.</text>
</comment>
<feature type="signal peptide" evidence="1">
    <location>
        <begin position="1"/>
        <end position="29"/>
    </location>
</feature>
<feature type="domain" description="ABC-type transport auxiliary lipoprotein component" evidence="2">
    <location>
        <begin position="51"/>
        <end position="207"/>
    </location>
</feature>
<keyword evidence="1" id="KW-0732">Signal</keyword>
<evidence type="ECO:0000259" key="2">
    <source>
        <dbReference type="Pfam" id="PF03886"/>
    </source>
</evidence>
<dbReference type="SUPFAM" id="SSF159594">
    <property type="entry name" value="XCC0632-like"/>
    <property type="match status" value="1"/>
</dbReference>
<gene>
    <name evidence="3" type="ORF">RF819_06930</name>
</gene>
<dbReference type="Pfam" id="PF03886">
    <property type="entry name" value="ABC_trans_aux"/>
    <property type="match status" value="1"/>
</dbReference>
<organism evidence="3 4">
    <name type="scientific">Rhodoferax fermentans</name>
    <dbReference type="NCBI Taxonomy" id="28066"/>
    <lineage>
        <taxon>Bacteria</taxon>
        <taxon>Pseudomonadati</taxon>
        <taxon>Pseudomonadota</taxon>
        <taxon>Betaproteobacteria</taxon>
        <taxon>Burkholderiales</taxon>
        <taxon>Comamonadaceae</taxon>
        <taxon>Rhodoferax</taxon>
    </lineage>
</organism>
<reference evidence="3 4" key="1">
    <citation type="submission" date="2017-01" db="EMBL/GenBank/DDBJ databases">
        <title>Genome sequencing of Rhodoferax fermentans JCM 7819.</title>
        <authorList>
            <person name="Kim Y.J."/>
            <person name="Farh M.E.-A."/>
            <person name="Yang D.-C."/>
        </authorList>
    </citation>
    <scope>NUCLEOTIDE SEQUENCE [LARGE SCALE GENOMIC DNA]</scope>
    <source>
        <strain evidence="3 4">JCM 7819</strain>
    </source>
</reference>
<dbReference type="InterPro" id="IPR005586">
    <property type="entry name" value="ABC_trans_aux"/>
</dbReference>
<sequence length="220" mass="23650">MTHHVLKTSTYRLQRALLVAALFTLSACGALRPTPTQAPTLYLLAGLPGPVATAVQSKVVPPLSTLLVTPTRAASGFDSQRIIYVRDDQTLAFFAHSEWVDPPARMLGPLLVAALDHTGAFGPVVLAPAGVSGDLRLDTQIIRLQQNFHNTPSRVQFSLRAYLTDEKTRRVLAWREFSAEADATSDNAQAGVTAANQVVQEVLAQLALFVASASRLPPTD</sequence>
<name>A0A1T1AR79_RHOFE</name>
<evidence type="ECO:0000313" key="4">
    <source>
        <dbReference type="Proteomes" id="UP000190750"/>
    </source>
</evidence>
<dbReference type="AlphaFoldDB" id="A0A1T1AR79"/>
<dbReference type="Gene3D" id="3.40.50.10610">
    <property type="entry name" value="ABC-type transport auxiliary lipoprotein component"/>
    <property type="match status" value="1"/>
</dbReference>
<dbReference type="PROSITE" id="PS51257">
    <property type="entry name" value="PROKAR_LIPOPROTEIN"/>
    <property type="match status" value="1"/>
</dbReference>
<evidence type="ECO:0000256" key="1">
    <source>
        <dbReference type="SAM" id="SignalP"/>
    </source>
</evidence>
<proteinExistence type="predicted"/>
<dbReference type="OrthoDB" id="5624722at2"/>
<protein>
    <recommendedName>
        <fullName evidence="2">ABC-type transport auxiliary lipoprotein component domain-containing protein</fullName>
    </recommendedName>
</protein>
<dbReference type="Proteomes" id="UP000190750">
    <property type="component" value="Unassembled WGS sequence"/>
</dbReference>